<accession>A0ACC2IKY4</accession>
<name>A0ACC2IKY4_9PEZI</name>
<evidence type="ECO:0000313" key="2">
    <source>
        <dbReference type="Proteomes" id="UP001153334"/>
    </source>
</evidence>
<keyword evidence="2" id="KW-1185">Reference proteome</keyword>
<proteinExistence type="predicted"/>
<sequence>MVWITSCGLVKGRSPDGAFVTGLLRTLGSENPAGQFLSIDIDADDFTVGGNDLNELVRSLVDQELALQKGPEDSDGFKVSQELVWQDGNMWVSRIVPDVDLEGYSKVIPDDRGVKPVKLADPGPVRAAFGAPGILTSLYFRPYTELWQPLPCDFIEVKVEAVGLNWKDLGLCSGRFDQNNLSNEYCGIVVKKGSAVSNLQIGDRVYGMGKGHFGNFTRVLASLAQKVAPEVDPVEAATMPLVFMTAVYAFEHITRLRKGNKVLIQSASGGLGLAAIQLARSKGAEVFATVGTAEKFRFLVEEIGIPSDHVFYSRDLADGGRMAKATRTGGFDVILSTAQGDMLYNSVKALAPLGHIIDVGRLDVTNSKSIGLELFKKSASFTSFDLGLVIDRSPELGGELMLAVSEHHRAKRIGAVRPFTVSNISQLDQTLLQFSKGTHVGKTVISYQNPKAILNVCQTAPPVHFDPAASYILVGGLSALGRTIVRWMVERGARTLIIWSRSGARGLDSHGIALHDEMRIGGVSLELVACDVSDTDQVNLAMQEATSKGTVRGVFNFAVSYQDISFDKITEDMLRKGIAAKVLGTKNLHKATANLSLDFFVMTSSLGTLYAFPTQSIYLAANNFLDYFARYRRRQGLPATTVSLGFISDLGALAEDAVTVNLFMRSKGQTVTGSQVLRTIEPAFRSTRYQSPEEQGRWLGHTQDPLSEANIVSGIDPAVLVLMRRDEAKKTKSSSLSGAVPRWYHDDRASHMLQALEDAWRVLMGKSTGRGAQSFDSTGDKSPTAQLRQQFEISTNRLRSVPSEDEKIKVVSFVVNAIRSSVAGMLFVDPTAVNPAKTVADHGIDSLLAAEFRNWLHVSFAKNISMLDLMDAKSSINMLAATIVNDALE</sequence>
<evidence type="ECO:0000313" key="1">
    <source>
        <dbReference type="EMBL" id="KAJ8115851.1"/>
    </source>
</evidence>
<dbReference type="EMBL" id="JAPESX010001255">
    <property type="protein sequence ID" value="KAJ8115851.1"/>
    <property type="molecule type" value="Genomic_DNA"/>
</dbReference>
<comment type="caution">
    <text evidence="1">The sequence shown here is derived from an EMBL/GenBank/DDBJ whole genome shotgun (WGS) entry which is preliminary data.</text>
</comment>
<organism evidence="1 2">
    <name type="scientific">Nemania bipapillata</name>
    <dbReference type="NCBI Taxonomy" id="110536"/>
    <lineage>
        <taxon>Eukaryota</taxon>
        <taxon>Fungi</taxon>
        <taxon>Dikarya</taxon>
        <taxon>Ascomycota</taxon>
        <taxon>Pezizomycotina</taxon>
        <taxon>Sordariomycetes</taxon>
        <taxon>Xylariomycetidae</taxon>
        <taxon>Xylariales</taxon>
        <taxon>Xylariaceae</taxon>
        <taxon>Nemania</taxon>
    </lineage>
</organism>
<reference evidence="1" key="1">
    <citation type="submission" date="2022-11" db="EMBL/GenBank/DDBJ databases">
        <title>Genome Sequence of Nemania bipapillata.</title>
        <authorList>
            <person name="Buettner E."/>
        </authorList>
    </citation>
    <scope>NUCLEOTIDE SEQUENCE</scope>
    <source>
        <strain evidence="1">CP14</strain>
    </source>
</reference>
<protein>
    <submittedName>
        <fullName evidence="1">Uncharacterized protein</fullName>
    </submittedName>
</protein>
<gene>
    <name evidence="1" type="ORF">ONZ43_g4571</name>
</gene>
<dbReference type="Proteomes" id="UP001153334">
    <property type="component" value="Unassembled WGS sequence"/>
</dbReference>